<dbReference type="GO" id="GO:0016491">
    <property type="term" value="F:oxidoreductase activity"/>
    <property type="evidence" value="ECO:0007669"/>
    <property type="project" value="InterPro"/>
</dbReference>
<feature type="domain" description="DSBA-like thioredoxin" evidence="1">
    <location>
        <begin position="5"/>
        <end position="192"/>
    </location>
</feature>
<evidence type="ECO:0000313" key="2">
    <source>
        <dbReference type="EMBL" id="RRD07344.1"/>
    </source>
</evidence>
<dbReference type="OrthoDB" id="9799122at2"/>
<proteinExistence type="predicted"/>
<protein>
    <submittedName>
        <fullName evidence="2">Thioredoxin</fullName>
    </submittedName>
</protein>
<organism evidence="2 3">
    <name type="scientific">Arachnia propionica</name>
    <dbReference type="NCBI Taxonomy" id="1750"/>
    <lineage>
        <taxon>Bacteria</taxon>
        <taxon>Bacillati</taxon>
        <taxon>Actinomycetota</taxon>
        <taxon>Actinomycetes</taxon>
        <taxon>Propionibacteriales</taxon>
        <taxon>Propionibacteriaceae</taxon>
        <taxon>Arachnia</taxon>
    </lineage>
</organism>
<evidence type="ECO:0000313" key="3">
    <source>
        <dbReference type="Proteomes" id="UP000280819"/>
    </source>
</evidence>
<dbReference type="SUPFAM" id="SSF52833">
    <property type="entry name" value="Thioredoxin-like"/>
    <property type="match status" value="1"/>
</dbReference>
<dbReference type="EMBL" id="RQZG01000001">
    <property type="protein sequence ID" value="RRD07344.1"/>
    <property type="molecule type" value="Genomic_DNA"/>
</dbReference>
<evidence type="ECO:0000259" key="1">
    <source>
        <dbReference type="Pfam" id="PF01323"/>
    </source>
</evidence>
<dbReference type="PANTHER" id="PTHR13887:SF33">
    <property type="entry name" value="ISOMERASE"/>
    <property type="match status" value="1"/>
</dbReference>
<gene>
    <name evidence="2" type="ORF">EII34_02340</name>
</gene>
<dbReference type="Proteomes" id="UP000280819">
    <property type="component" value="Unassembled WGS sequence"/>
</dbReference>
<dbReference type="Gene3D" id="3.40.30.10">
    <property type="entry name" value="Glutaredoxin"/>
    <property type="match status" value="1"/>
</dbReference>
<dbReference type="RefSeq" id="WP_124842469.1">
    <property type="nucleotide sequence ID" value="NZ_RQZG01000001.1"/>
</dbReference>
<accession>A0A3P1TD79</accession>
<reference evidence="2 3" key="1">
    <citation type="submission" date="2018-11" db="EMBL/GenBank/DDBJ databases">
        <title>Genomes From Bacteria Associated with the Canine Oral Cavity: a Test Case for Automated Genome-Based Taxonomic Assignment.</title>
        <authorList>
            <person name="Coil D.A."/>
            <person name="Jospin G."/>
            <person name="Darling A.E."/>
            <person name="Wallis C."/>
            <person name="Davis I.J."/>
            <person name="Harris S."/>
            <person name="Eisen J.A."/>
            <person name="Holcombe L.J."/>
            <person name="O'Flynn C."/>
        </authorList>
    </citation>
    <scope>NUCLEOTIDE SEQUENCE [LARGE SCALE GENOMIC DNA]</scope>
    <source>
        <strain evidence="2 3">OH887_COT-365</strain>
    </source>
</reference>
<dbReference type="InterPro" id="IPR001853">
    <property type="entry name" value="DSBA-like_thioredoxin_dom"/>
</dbReference>
<dbReference type="PANTHER" id="PTHR13887">
    <property type="entry name" value="GLUTATHIONE S-TRANSFERASE KAPPA"/>
    <property type="match status" value="1"/>
</dbReference>
<comment type="caution">
    <text evidence="2">The sequence shown here is derived from an EMBL/GenBank/DDBJ whole genome shotgun (WGS) entry which is preliminary data.</text>
</comment>
<dbReference type="Pfam" id="PF01323">
    <property type="entry name" value="DSBA"/>
    <property type="match status" value="1"/>
</dbReference>
<dbReference type="InterPro" id="IPR036249">
    <property type="entry name" value="Thioredoxin-like_sf"/>
</dbReference>
<sequence>MPIPVEVFIDVVCPFCLLIEPTLDELQHTRDVELEIRPFELRPAPVPTLRPEDDYLPRVWREAVLPLASRLKIPITLPTISPQPRSERAFLILQLAREQGIGKAWTDAVLKAFFQEDKDIGSPQILIDIATSVGLDHDEVTAALGSEVRRRQHQADLRHARDEVGITAVPGIVVAGHLLPGVPDITRLQEAVDAAASRPEVNR</sequence>
<dbReference type="AlphaFoldDB" id="A0A3P1TD79"/>
<name>A0A3P1TD79_9ACTN</name>